<feature type="region of interest" description="Disordered" evidence="1">
    <location>
        <begin position="34"/>
        <end position="55"/>
    </location>
</feature>
<dbReference type="RefSeq" id="XP_040778073.1">
    <property type="nucleotide sequence ID" value="XM_040922064.1"/>
</dbReference>
<organism evidence="2 3">
    <name type="scientific">Cryphonectria parasitica (strain ATCC 38755 / EP155)</name>
    <dbReference type="NCBI Taxonomy" id="660469"/>
    <lineage>
        <taxon>Eukaryota</taxon>
        <taxon>Fungi</taxon>
        <taxon>Dikarya</taxon>
        <taxon>Ascomycota</taxon>
        <taxon>Pezizomycotina</taxon>
        <taxon>Sordariomycetes</taxon>
        <taxon>Sordariomycetidae</taxon>
        <taxon>Diaporthales</taxon>
        <taxon>Cryphonectriaceae</taxon>
        <taxon>Cryphonectria-Endothia species complex</taxon>
        <taxon>Cryphonectria</taxon>
    </lineage>
</organism>
<evidence type="ECO:0000256" key="1">
    <source>
        <dbReference type="SAM" id="MobiDB-lite"/>
    </source>
</evidence>
<evidence type="ECO:0000313" key="3">
    <source>
        <dbReference type="Proteomes" id="UP000803844"/>
    </source>
</evidence>
<dbReference type="GeneID" id="63839193"/>
<proteinExistence type="predicted"/>
<protein>
    <submittedName>
        <fullName evidence="2">Uncharacterized protein</fullName>
    </submittedName>
</protein>
<evidence type="ECO:0000313" key="2">
    <source>
        <dbReference type="EMBL" id="KAF3767112.1"/>
    </source>
</evidence>
<reference evidence="2" key="1">
    <citation type="journal article" date="2020" name="Phytopathology">
        <title>Genome sequence of the chestnut blight fungus Cryphonectria parasitica EP155: A fundamental resource for an archetypical invasive plant pathogen.</title>
        <authorList>
            <person name="Crouch J.A."/>
            <person name="Dawe A."/>
            <person name="Aerts A."/>
            <person name="Barry K."/>
            <person name="Churchill A.C.L."/>
            <person name="Grimwood J."/>
            <person name="Hillman B."/>
            <person name="Milgroom M.G."/>
            <person name="Pangilinan J."/>
            <person name="Smith M."/>
            <person name="Salamov A."/>
            <person name="Schmutz J."/>
            <person name="Yadav J."/>
            <person name="Grigoriev I.V."/>
            <person name="Nuss D."/>
        </authorList>
    </citation>
    <scope>NUCLEOTIDE SEQUENCE</scope>
    <source>
        <strain evidence="2">EP155</strain>
    </source>
</reference>
<accession>A0A9P4Y673</accession>
<dbReference type="EMBL" id="MU032346">
    <property type="protein sequence ID" value="KAF3767112.1"/>
    <property type="molecule type" value="Genomic_DNA"/>
</dbReference>
<comment type="caution">
    <text evidence="2">The sequence shown here is derived from an EMBL/GenBank/DDBJ whole genome shotgun (WGS) entry which is preliminary data.</text>
</comment>
<gene>
    <name evidence="2" type="ORF">M406DRAFT_345302</name>
</gene>
<name>A0A9P4Y673_CRYP1</name>
<keyword evidence="3" id="KW-1185">Reference proteome</keyword>
<sequence>MEIDLPELSLIDESKVVSQDYKLAACNANVTTRSDKTMARDDQNASRPGIPGAQHMNQSVDSLVSRKSSTASQVSWGGNDEFDQVLEAIGQDIEQHLALLKPSPLSRLVRLGSSKSSSQRDLKHRARKELRALQDTLRENLGRSDVRRMQRYDDEVSPPYRLNRGVCYRRLLQFRDEVQELLQSLQPSTAVRDLKLAQVAQMSQELSELPGIA</sequence>
<dbReference type="Proteomes" id="UP000803844">
    <property type="component" value="Unassembled WGS sequence"/>
</dbReference>
<dbReference type="AlphaFoldDB" id="A0A9P4Y673"/>
<feature type="compositionally biased region" description="Basic and acidic residues" evidence="1">
    <location>
        <begin position="34"/>
        <end position="44"/>
    </location>
</feature>